<dbReference type="GO" id="GO:0016491">
    <property type="term" value="F:oxidoreductase activity"/>
    <property type="evidence" value="ECO:0007669"/>
    <property type="project" value="UniProtKB-KW"/>
</dbReference>
<dbReference type="PRINTS" id="PR00081">
    <property type="entry name" value="GDHRDH"/>
</dbReference>
<proteinExistence type="predicted"/>
<comment type="caution">
    <text evidence="2">The sequence shown here is derived from an EMBL/GenBank/DDBJ whole genome shotgun (WGS) entry which is preliminary data.</text>
</comment>
<evidence type="ECO:0000256" key="1">
    <source>
        <dbReference type="ARBA" id="ARBA00023002"/>
    </source>
</evidence>
<dbReference type="AlphaFoldDB" id="A0A9W4U327"/>
<dbReference type="Proteomes" id="UP001152607">
    <property type="component" value="Unassembled WGS sequence"/>
</dbReference>
<sequence>MPSFLSFVRDQYTPLALPQTPTDIADRTYIVTGANTGLGYECTKRLFLMGAGRVIIGVRSTEKGEAALTKIRNETGRQSVGEVWELDLTSLTSVETFSKRIDRLDRLDAVIENAGMVAGHFQLVDGIESSLLVNVVATMLLAFRALPKLQESARNFRIQPNLVIVSSNSAIDKAMNPSEEALRTDIFDALSTQKGFNVMTQYPKTKLLEIYAVRKLASLLSVSVSSVTINAVNPGLCYSELDRNGSFSVRLLLKIMRALLARSAEEGSRNLVQAAFASTEAHGTYFSECRIKEDDIPTWMTSKEGECTQNRVWEDLLKRLESSGHSVDIAALAVGK</sequence>
<gene>
    <name evidence="2" type="ORF">PDIGIT_LOCUS1348</name>
</gene>
<keyword evidence="3" id="KW-1185">Reference proteome</keyword>
<name>A0A9W4U327_9PLEO</name>
<evidence type="ECO:0000313" key="2">
    <source>
        <dbReference type="EMBL" id="CAI6261040.1"/>
    </source>
</evidence>
<dbReference type="Gene3D" id="3.40.50.720">
    <property type="entry name" value="NAD(P)-binding Rossmann-like Domain"/>
    <property type="match status" value="1"/>
</dbReference>
<keyword evidence="1" id="KW-0560">Oxidoreductase</keyword>
<dbReference type="PANTHER" id="PTHR43157">
    <property type="entry name" value="PHOSPHATIDYLINOSITOL-GLYCAN BIOSYNTHESIS CLASS F PROTEIN-RELATED"/>
    <property type="match status" value="1"/>
</dbReference>
<accession>A0A9W4U327</accession>
<dbReference type="Pfam" id="PF00106">
    <property type="entry name" value="adh_short"/>
    <property type="match status" value="1"/>
</dbReference>
<organism evidence="2 3">
    <name type="scientific">Periconia digitata</name>
    <dbReference type="NCBI Taxonomy" id="1303443"/>
    <lineage>
        <taxon>Eukaryota</taxon>
        <taxon>Fungi</taxon>
        <taxon>Dikarya</taxon>
        <taxon>Ascomycota</taxon>
        <taxon>Pezizomycotina</taxon>
        <taxon>Dothideomycetes</taxon>
        <taxon>Pleosporomycetidae</taxon>
        <taxon>Pleosporales</taxon>
        <taxon>Massarineae</taxon>
        <taxon>Periconiaceae</taxon>
        <taxon>Periconia</taxon>
    </lineage>
</organism>
<dbReference type="EMBL" id="CAOQHR010000001">
    <property type="protein sequence ID" value="CAI6261040.1"/>
    <property type="molecule type" value="Genomic_DNA"/>
</dbReference>
<dbReference type="InterPro" id="IPR036291">
    <property type="entry name" value="NAD(P)-bd_dom_sf"/>
</dbReference>
<dbReference type="PANTHER" id="PTHR43157:SF31">
    <property type="entry name" value="PHOSPHATIDYLINOSITOL-GLYCAN BIOSYNTHESIS CLASS F PROTEIN"/>
    <property type="match status" value="1"/>
</dbReference>
<dbReference type="OrthoDB" id="542013at2759"/>
<evidence type="ECO:0000313" key="3">
    <source>
        <dbReference type="Proteomes" id="UP001152607"/>
    </source>
</evidence>
<dbReference type="SUPFAM" id="SSF51735">
    <property type="entry name" value="NAD(P)-binding Rossmann-fold domains"/>
    <property type="match status" value="1"/>
</dbReference>
<protein>
    <submittedName>
        <fullName evidence="2">Uncharacterized protein</fullName>
    </submittedName>
</protein>
<dbReference type="InterPro" id="IPR002347">
    <property type="entry name" value="SDR_fam"/>
</dbReference>
<reference evidence="2" key="1">
    <citation type="submission" date="2023-01" db="EMBL/GenBank/DDBJ databases">
        <authorList>
            <person name="Van Ghelder C."/>
            <person name="Rancurel C."/>
        </authorList>
    </citation>
    <scope>NUCLEOTIDE SEQUENCE</scope>
    <source>
        <strain evidence="2">CNCM I-4278</strain>
    </source>
</reference>